<proteinExistence type="predicted"/>
<accession>A0A974WEY4</accession>
<evidence type="ECO:0000313" key="4">
    <source>
        <dbReference type="EMBL" id="QSE96690.1"/>
    </source>
</evidence>
<evidence type="ECO:0000256" key="1">
    <source>
        <dbReference type="SAM" id="Coils"/>
    </source>
</evidence>
<gene>
    <name evidence="4" type="ORF">JR347_13950</name>
</gene>
<keyword evidence="5" id="KW-1185">Reference proteome</keyword>
<dbReference type="KEGG" id="fuv:JR347_13950"/>
<protein>
    <submittedName>
        <fullName evidence="4">Uncharacterized protein</fullName>
    </submittedName>
</protein>
<feature type="chain" id="PRO_5038113825" evidence="3">
    <location>
        <begin position="23"/>
        <end position="184"/>
    </location>
</feature>
<keyword evidence="3" id="KW-0732">Signal</keyword>
<feature type="coiled-coil region" evidence="1">
    <location>
        <begin position="127"/>
        <end position="161"/>
    </location>
</feature>
<dbReference type="RefSeq" id="WP_205721204.1">
    <property type="nucleotide sequence ID" value="NZ_CP070608.1"/>
</dbReference>
<keyword evidence="2" id="KW-0472">Membrane</keyword>
<keyword evidence="2" id="KW-0812">Transmembrane</keyword>
<reference evidence="4" key="1">
    <citation type="submission" date="2021-02" db="EMBL/GenBank/DDBJ databases">
        <title>Fulvivirga sp. S481 isolated from sea water.</title>
        <authorList>
            <person name="Bae S.S."/>
            <person name="Baek K."/>
        </authorList>
    </citation>
    <scope>NUCLEOTIDE SEQUENCE</scope>
    <source>
        <strain evidence="4">S481</strain>
    </source>
</reference>
<name>A0A974WEY4_9BACT</name>
<evidence type="ECO:0000313" key="5">
    <source>
        <dbReference type="Proteomes" id="UP000662783"/>
    </source>
</evidence>
<feature type="signal peptide" evidence="3">
    <location>
        <begin position="1"/>
        <end position="22"/>
    </location>
</feature>
<evidence type="ECO:0000256" key="2">
    <source>
        <dbReference type="SAM" id="Phobius"/>
    </source>
</evidence>
<dbReference type="AlphaFoldDB" id="A0A974WEY4"/>
<keyword evidence="2" id="KW-1133">Transmembrane helix</keyword>
<organism evidence="4 5">
    <name type="scientific">Fulvivirga lutea</name>
    <dbReference type="NCBI Taxonomy" id="2810512"/>
    <lineage>
        <taxon>Bacteria</taxon>
        <taxon>Pseudomonadati</taxon>
        <taxon>Bacteroidota</taxon>
        <taxon>Cytophagia</taxon>
        <taxon>Cytophagales</taxon>
        <taxon>Fulvivirgaceae</taxon>
        <taxon>Fulvivirga</taxon>
    </lineage>
</organism>
<keyword evidence="1" id="KW-0175">Coiled coil</keyword>
<dbReference type="EMBL" id="CP070608">
    <property type="protein sequence ID" value="QSE96690.1"/>
    <property type="molecule type" value="Genomic_DNA"/>
</dbReference>
<evidence type="ECO:0000256" key="3">
    <source>
        <dbReference type="SAM" id="SignalP"/>
    </source>
</evidence>
<dbReference type="Proteomes" id="UP000662783">
    <property type="component" value="Chromosome"/>
</dbReference>
<feature type="transmembrane region" description="Helical" evidence="2">
    <location>
        <begin position="166"/>
        <end position="183"/>
    </location>
</feature>
<sequence length="184" mass="20656">MRNTLLILFATFSLILTKNCLAQTVFDSQKAIKVSNGDTVAINKNAVIIDSLDFEKIRLNLLHYTELKDVYEQNLDSNRKLVSQLRSTQVKLKKLLESNKIQSQELIALNKIVENLNALSNDMGTVNDNLASNNQDFSATINNLESTNKELRKELKKLRFRNVRNYIISGLIGAAIGGAIVAIY</sequence>